<reference evidence="1 2" key="1">
    <citation type="submission" date="2015-04" db="EMBL/GenBank/DDBJ databases">
        <authorList>
            <person name="Syromyatnikov M.Y."/>
            <person name="Popov V.N."/>
        </authorList>
    </citation>
    <scope>NUCLEOTIDE SEQUENCE [LARGE SCALE GENOMIC DNA]</scope>
</reference>
<dbReference type="Proteomes" id="UP000183832">
    <property type="component" value="Unassembled WGS sequence"/>
</dbReference>
<proteinExistence type="predicted"/>
<sequence length="77" mass="9025">MYNIILEELTRRLNFSLFSVLHVCFTFHKRRQKTKNGKVVDECVTVYTKCRDGDDDDDVELILQGFKNLLEKADQGN</sequence>
<dbReference type="EMBL" id="CVRI01000074">
    <property type="protein sequence ID" value="CRL07897.1"/>
    <property type="molecule type" value="Genomic_DNA"/>
</dbReference>
<accession>A0A1J1JA47</accession>
<gene>
    <name evidence="1" type="ORF">CLUMA_CG021167</name>
</gene>
<name>A0A1J1JA47_9DIPT</name>
<protein>
    <submittedName>
        <fullName evidence="1">CLUMA_CG021167, isoform A</fullName>
    </submittedName>
</protein>
<organism evidence="1 2">
    <name type="scientific">Clunio marinus</name>
    <dbReference type="NCBI Taxonomy" id="568069"/>
    <lineage>
        <taxon>Eukaryota</taxon>
        <taxon>Metazoa</taxon>
        <taxon>Ecdysozoa</taxon>
        <taxon>Arthropoda</taxon>
        <taxon>Hexapoda</taxon>
        <taxon>Insecta</taxon>
        <taxon>Pterygota</taxon>
        <taxon>Neoptera</taxon>
        <taxon>Endopterygota</taxon>
        <taxon>Diptera</taxon>
        <taxon>Nematocera</taxon>
        <taxon>Chironomoidea</taxon>
        <taxon>Chironomidae</taxon>
        <taxon>Clunio</taxon>
    </lineage>
</organism>
<keyword evidence="2" id="KW-1185">Reference proteome</keyword>
<evidence type="ECO:0000313" key="2">
    <source>
        <dbReference type="Proteomes" id="UP000183832"/>
    </source>
</evidence>
<dbReference type="AlphaFoldDB" id="A0A1J1JA47"/>
<evidence type="ECO:0000313" key="1">
    <source>
        <dbReference type="EMBL" id="CRL07897.1"/>
    </source>
</evidence>